<proteinExistence type="predicted"/>
<evidence type="ECO:0000313" key="4">
    <source>
        <dbReference type="Proteomes" id="UP000559182"/>
    </source>
</evidence>
<organism evidence="3 4">
    <name type="scientific">Flexivirga oryzae</name>
    <dbReference type="NCBI Taxonomy" id="1794944"/>
    <lineage>
        <taxon>Bacteria</taxon>
        <taxon>Bacillati</taxon>
        <taxon>Actinomycetota</taxon>
        <taxon>Actinomycetes</taxon>
        <taxon>Micrococcales</taxon>
        <taxon>Dermacoccaceae</taxon>
        <taxon>Flexivirga</taxon>
    </lineage>
</organism>
<dbReference type="Proteomes" id="UP000559182">
    <property type="component" value="Unassembled WGS sequence"/>
</dbReference>
<dbReference type="EMBL" id="JACHVQ010000001">
    <property type="protein sequence ID" value="MBB2892289.1"/>
    <property type="molecule type" value="Genomic_DNA"/>
</dbReference>
<dbReference type="UniPathway" id="UPA00799"/>
<dbReference type="InterPro" id="IPR008949">
    <property type="entry name" value="Isoprenoid_synthase_dom_sf"/>
</dbReference>
<dbReference type="PANTHER" id="PTHR31480">
    <property type="entry name" value="BIFUNCTIONAL LYCOPENE CYCLASE/PHYTOENE SYNTHASE"/>
    <property type="match status" value="1"/>
</dbReference>
<dbReference type="SFLD" id="SFLDG01018">
    <property type="entry name" value="Squalene/Phytoene_Synthase_Lik"/>
    <property type="match status" value="1"/>
</dbReference>
<dbReference type="Gene3D" id="1.10.600.10">
    <property type="entry name" value="Farnesyl Diphosphate Synthase"/>
    <property type="match status" value="1"/>
</dbReference>
<dbReference type="SFLD" id="SFLDS00005">
    <property type="entry name" value="Isoprenoid_Synthase_Type_I"/>
    <property type="match status" value="1"/>
</dbReference>
<dbReference type="Pfam" id="PF00494">
    <property type="entry name" value="SQS_PSY"/>
    <property type="match status" value="1"/>
</dbReference>
<reference evidence="3 4" key="1">
    <citation type="submission" date="2020-08" db="EMBL/GenBank/DDBJ databases">
        <title>Sequencing the genomes of 1000 actinobacteria strains.</title>
        <authorList>
            <person name="Klenk H.-P."/>
        </authorList>
    </citation>
    <scope>NUCLEOTIDE SEQUENCE [LARGE SCALE GENOMIC DNA]</scope>
    <source>
        <strain evidence="3 4">DSM 105369</strain>
    </source>
</reference>
<evidence type="ECO:0000256" key="2">
    <source>
        <dbReference type="ARBA" id="ARBA00022679"/>
    </source>
</evidence>
<dbReference type="RefSeq" id="WP_183320424.1">
    <property type="nucleotide sequence ID" value="NZ_JACHVQ010000001.1"/>
</dbReference>
<dbReference type="InterPro" id="IPR019845">
    <property type="entry name" value="Squalene/phytoene_synthase_CS"/>
</dbReference>
<dbReference type="AlphaFoldDB" id="A0A839N693"/>
<dbReference type="InterPro" id="IPR044843">
    <property type="entry name" value="Trans_IPPS_bact-type"/>
</dbReference>
<keyword evidence="4" id="KW-1185">Reference proteome</keyword>
<dbReference type="PROSITE" id="PS01045">
    <property type="entry name" value="SQUALEN_PHYTOEN_SYN_2"/>
    <property type="match status" value="1"/>
</dbReference>
<evidence type="ECO:0000313" key="3">
    <source>
        <dbReference type="EMBL" id="MBB2892289.1"/>
    </source>
</evidence>
<dbReference type="SUPFAM" id="SSF48576">
    <property type="entry name" value="Terpenoid synthases"/>
    <property type="match status" value="1"/>
</dbReference>
<comment type="pathway">
    <text evidence="1">Carotenoid biosynthesis; phytoene biosynthesis.</text>
</comment>
<dbReference type="EC" id="2.5.1.32" evidence="3"/>
<dbReference type="GO" id="GO:0016117">
    <property type="term" value="P:carotenoid biosynthetic process"/>
    <property type="evidence" value="ECO:0007669"/>
    <property type="project" value="UniProtKB-ARBA"/>
</dbReference>
<name>A0A839N693_9MICO</name>
<evidence type="ECO:0000256" key="1">
    <source>
        <dbReference type="ARBA" id="ARBA00004684"/>
    </source>
</evidence>
<keyword evidence="2 3" id="KW-0808">Transferase</keyword>
<dbReference type="CDD" id="cd00683">
    <property type="entry name" value="Trans_IPPS_HH"/>
    <property type="match status" value="1"/>
</dbReference>
<dbReference type="GO" id="GO:0004311">
    <property type="term" value="F:geranylgeranyl diphosphate synthase activity"/>
    <property type="evidence" value="ECO:0007669"/>
    <property type="project" value="InterPro"/>
</dbReference>
<dbReference type="InterPro" id="IPR033904">
    <property type="entry name" value="Trans_IPPS_HH"/>
</dbReference>
<sequence length="298" mass="33263">MAELRAAYRRCREINARHGRSFYRATSLLPPARRPHVWALYAVARHSDDLVDHPQFGTDPSITLRQWEIQVLDAVSKSVRPADPVLLALQHTVREFDIPTTLFEQFFASMRSDLTTTRYDRWQDLRAYMSGSAAAIGKMTAPILGGDASSLRFAAALGEAFQLTNFIRDVAEDWQRGRIYLPLEDFRACGLTVDELGSCVATGTSSAALRRVIAQEVDRARGLYAAAEPGLLEVDPVVRPCLRAAFGLYSAILDTIERADFEVCRGRTVVPTRHRAFVVTRSLSARHPARTTTATRRS</sequence>
<dbReference type="GO" id="GO:0051996">
    <property type="term" value="F:squalene synthase [NAD(P)H] activity"/>
    <property type="evidence" value="ECO:0007669"/>
    <property type="project" value="InterPro"/>
</dbReference>
<protein>
    <submittedName>
        <fullName evidence="3">Phytoene synthase</fullName>
        <ecNumber evidence="3">2.5.1.32</ecNumber>
    </submittedName>
</protein>
<comment type="caution">
    <text evidence="3">The sequence shown here is derived from an EMBL/GenBank/DDBJ whole genome shotgun (WGS) entry which is preliminary data.</text>
</comment>
<dbReference type="InterPro" id="IPR002060">
    <property type="entry name" value="Squ/phyt_synthse"/>
</dbReference>
<gene>
    <name evidence="3" type="ORF">FHU39_002273</name>
</gene>
<dbReference type="SFLD" id="SFLDG01212">
    <property type="entry name" value="Phytoene_synthase_like"/>
    <property type="match status" value="1"/>
</dbReference>
<accession>A0A839N693</accession>